<dbReference type="InterPro" id="IPR013154">
    <property type="entry name" value="ADH-like_N"/>
</dbReference>
<comment type="function">
    <text evidence="9">Xylitol dehydrogenase which catalyzes the conversion of xylitol to D-xylulose. Xylose is a major component of hemicelluloses such as xylan. Most fungi utilize D-xylose via three enzymatic reactions, xylose reductase (XR), xylitol dehydrogenase (XDH), and xylulokinase, to form xylulose 5-phosphate, which enters pentose phosphate pathway.</text>
</comment>
<keyword evidence="5 9" id="KW-0560">Oxidoreductase</keyword>
<dbReference type="GO" id="GO:0046526">
    <property type="term" value="F:D-xylulose reductase activity"/>
    <property type="evidence" value="ECO:0007669"/>
    <property type="project" value="UniProtKB-EC"/>
</dbReference>
<evidence type="ECO:0000259" key="10">
    <source>
        <dbReference type="Pfam" id="PF00107"/>
    </source>
</evidence>
<keyword evidence="13" id="KW-1185">Reference proteome</keyword>
<evidence type="ECO:0000256" key="2">
    <source>
        <dbReference type="ARBA" id="ARBA00011881"/>
    </source>
</evidence>
<evidence type="ECO:0000256" key="9">
    <source>
        <dbReference type="RuleBase" id="RU369026"/>
    </source>
</evidence>
<dbReference type="UniPathway" id="UPA00146">
    <property type="reaction ID" value="UER00577"/>
</dbReference>
<comment type="catalytic activity">
    <reaction evidence="7">
        <text>L-arabinitol + NAD(+) = L-xylulose + NADH + H(+)</text>
        <dbReference type="Rhea" id="RHEA:16381"/>
        <dbReference type="ChEBI" id="CHEBI:15378"/>
        <dbReference type="ChEBI" id="CHEBI:17399"/>
        <dbReference type="ChEBI" id="CHEBI:18403"/>
        <dbReference type="ChEBI" id="CHEBI:57540"/>
        <dbReference type="ChEBI" id="CHEBI:57945"/>
        <dbReference type="EC" id="1.1.1.12"/>
    </reaction>
</comment>
<keyword evidence="9" id="KW-0119">Carbohydrate metabolism</keyword>
<dbReference type="EC" id="1.1.1.9" evidence="9"/>
<dbReference type="SUPFAM" id="SSF50129">
    <property type="entry name" value="GroES-like"/>
    <property type="match status" value="1"/>
</dbReference>
<evidence type="ECO:0000256" key="8">
    <source>
        <dbReference type="RuleBase" id="RU361277"/>
    </source>
</evidence>
<evidence type="ECO:0000256" key="5">
    <source>
        <dbReference type="ARBA" id="ARBA00023002"/>
    </source>
</evidence>
<evidence type="ECO:0000313" key="13">
    <source>
        <dbReference type="Proteomes" id="UP000242877"/>
    </source>
</evidence>
<reference evidence="12 13" key="1">
    <citation type="journal article" date="2016" name="Genome Biol. Evol.">
        <title>Divergent and convergent evolution of fungal pathogenicity.</title>
        <authorList>
            <person name="Shang Y."/>
            <person name="Xiao G."/>
            <person name="Zheng P."/>
            <person name="Cen K."/>
            <person name="Zhan S."/>
            <person name="Wang C."/>
        </authorList>
    </citation>
    <scope>NUCLEOTIDE SEQUENCE [LARGE SCALE GENOMIC DNA]</scope>
    <source>
        <strain evidence="12 13">ARSEF 7405</strain>
    </source>
</reference>
<comment type="subunit">
    <text evidence="2">Homotetramer.</text>
</comment>
<name>A0A168AKC8_9EURO</name>
<dbReference type="InterPro" id="IPR011032">
    <property type="entry name" value="GroES-like_sf"/>
</dbReference>
<dbReference type="SUPFAM" id="SSF51735">
    <property type="entry name" value="NAD(P)-binding Rossmann-fold domains"/>
    <property type="match status" value="1"/>
</dbReference>
<comment type="caution">
    <text evidence="12">The sequence shown here is derived from an EMBL/GenBank/DDBJ whole genome shotgun (WGS) entry which is preliminary data.</text>
</comment>
<accession>A0A168AKC8</accession>
<evidence type="ECO:0000256" key="4">
    <source>
        <dbReference type="ARBA" id="ARBA00022833"/>
    </source>
</evidence>
<dbReference type="GO" id="GO:0008270">
    <property type="term" value="F:zinc ion binding"/>
    <property type="evidence" value="ECO:0007669"/>
    <property type="project" value="UniProtKB-UniRule"/>
</dbReference>
<dbReference type="VEuPathDB" id="FungiDB:AAP_02128"/>
<dbReference type="EMBL" id="AZGZ01000007">
    <property type="protein sequence ID" value="KZZ94035.1"/>
    <property type="molecule type" value="Genomic_DNA"/>
</dbReference>
<dbReference type="PANTHER" id="PTHR43161:SF12">
    <property type="entry name" value="L-ARABINITOL 4-DEHYDROGENASE"/>
    <property type="match status" value="1"/>
</dbReference>
<dbReference type="PANTHER" id="PTHR43161">
    <property type="entry name" value="SORBITOL DEHYDROGENASE"/>
    <property type="match status" value="1"/>
</dbReference>
<feature type="domain" description="Alcohol dehydrogenase-like C-terminal" evidence="10">
    <location>
        <begin position="189"/>
        <end position="329"/>
    </location>
</feature>
<keyword evidence="6 9" id="KW-0520">NAD</keyword>
<evidence type="ECO:0000313" key="12">
    <source>
        <dbReference type="EMBL" id="KZZ94035.1"/>
    </source>
</evidence>
<dbReference type="GO" id="GO:0050019">
    <property type="term" value="F:L-arabinitol 4-dehydrogenase activity"/>
    <property type="evidence" value="ECO:0007669"/>
    <property type="project" value="UniProtKB-EC"/>
</dbReference>
<keyword evidence="4 8" id="KW-0862">Zinc</keyword>
<evidence type="ECO:0000256" key="7">
    <source>
        <dbReference type="ARBA" id="ARBA00049317"/>
    </source>
</evidence>
<evidence type="ECO:0000256" key="1">
    <source>
        <dbReference type="ARBA" id="ARBA00008072"/>
    </source>
</evidence>
<dbReference type="GO" id="GO:0003939">
    <property type="term" value="F:L-iditol 2-dehydrogenase (NAD+) activity"/>
    <property type="evidence" value="ECO:0007669"/>
    <property type="project" value="TreeGrafter"/>
</dbReference>
<dbReference type="Gene3D" id="3.40.50.720">
    <property type="entry name" value="NAD(P)-binding Rossmann-like Domain"/>
    <property type="match status" value="1"/>
</dbReference>
<dbReference type="Pfam" id="PF00107">
    <property type="entry name" value="ADH_zinc_N"/>
    <property type="match status" value="1"/>
</dbReference>
<comment type="similarity">
    <text evidence="1 8">Belongs to the zinc-containing alcohol dehydrogenase family.</text>
</comment>
<dbReference type="CDD" id="cd05285">
    <property type="entry name" value="sorbitol_DH"/>
    <property type="match status" value="1"/>
</dbReference>
<evidence type="ECO:0000256" key="3">
    <source>
        <dbReference type="ARBA" id="ARBA00022723"/>
    </source>
</evidence>
<dbReference type="Gene3D" id="3.90.180.10">
    <property type="entry name" value="Medium-chain alcohol dehydrogenases, catalytic domain"/>
    <property type="match status" value="1"/>
</dbReference>
<proteinExistence type="inferred from homology"/>
<dbReference type="AlphaFoldDB" id="A0A168AKC8"/>
<organism evidence="12 13">
    <name type="scientific">Ascosphaera apis ARSEF 7405</name>
    <dbReference type="NCBI Taxonomy" id="392613"/>
    <lineage>
        <taxon>Eukaryota</taxon>
        <taxon>Fungi</taxon>
        <taxon>Dikarya</taxon>
        <taxon>Ascomycota</taxon>
        <taxon>Pezizomycotina</taxon>
        <taxon>Eurotiomycetes</taxon>
        <taxon>Eurotiomycetidae</taxon>
        <taxon>Onygenales</taxon>
        <taxon>Ascosphaeraceae</taxon>
        <taxon>Ascosphaera</taxon>
    </lineage>
</organism>
<dbReference type="Proteomes" id="UP000242877">
    <property type="component" value="Unassembled WGS sequence"/>
</dbReference>
<gene>
    <name evidence="12" type="ORF">AAP_02128</name>
</gene>
<evidence type="ECO:0000256" key="6">
    <source>
        <dbReference type="ARBA" id="ARBA00023027"/>
    </source>
</evidence>
<dbReference type="GO" id="GO:0006062">
    <property type="term" value="P:sorbitol catabolic process"/>
    <property type="evidence" value="ECO:0007669"/>
    <property type="project" value="TreeGrafter"/>
</dbReference>
<dbReference type="InterPro" id="IPR002328">
    <property type="entry name" value="ADH_Zn_CS"/>
</dbReference>
<sequence>MSLDKSNIGVYTNPNHDLWVAETTPSREEALSGETLKDGEVSIVMRSTGICGSDVHFWHAGCIGPMIVTGDHVLGHESAGDIVAVGPNVKNVKVGDRVAIEPQQICNSCEACLTGRYNGCPDVAFLSTPPVPGLLRRYLIHQAKFCFKMGDNMSYEEGAMLEPLSVALAAIERSGLRLGDCSLVMGAGPIGLITLLCLKAAGATPCVIADIDEGRLAFAKTLHPDVLTYLVPRGKAPEDCAADILNIINNGDGANPHALRPKVAFECTGVESCVNTAIWCAPFGGKVFVTGCGKNEIQIPFMRLSTMEIDLQYQYRYCNTWRRAIRLVDAGLINLKPLVTHRFPIEEAVKAFETSANPKTGAIKVQITNM</sequence>
<dbReference type="PROSITE" id="PS00059">
    <property type="entry name" value="ADH_ZINC"/>
    <property type="match status" value="1"/>
</dbReference>
<dbReference type="InterPro" id="IPR036291">
    <property type="entry name" value="NAD(P)-bd_dom_sf"/>
</dbReference>
<comment type="cofactor">
    <cofactor evidence="9">
        <name>Zn(2+)</name>
        <dbReference type="ChEBI" id="CHEBI:29105"/>
    </cofactor>
    <text evidence="9">Binds 1 or 2 Zn(2+) ions per subunit.</text>
</comment>
<evidence type="ECO:0000259" key="11">
    <source>
        <dbReference type="Pfam" id="PF08240"/>
    </source>
</evidence>
<dbReference type="InterPro" id="IPR013149">
    <property type="entry name" value="ADH-like_C"/>
</dbReference>
<feature type="domain" description="Alcohol dehydrogenase-like N-terminal" evidence="11">
    <location>
        <begin position="37"/>
        <end position="150"/>
    </location>
</feature>
<dbReference type="InterPro" id="IPR045306">
    <property type="entry name" value="SDH-like"/>
</dbReference>
<keyword evidence="3 8" id="KW-0479">Metal-binding</keyword>
<comment type="pathway">
    <text evidence="9">Carbohydrate degradation; L-arabinose degradation via L-arabinitol; D-xylulose 5-phosphate from L-arabinose (fungal route): step 4/5.</text>
</comment>
<dbReference type="GO" id="GO:0019569">
    <property type="term" value="P:L-arabinose catabolic process to D-xylulose 5-phosphate"/>
    <property type="evidence" value="ECO:0007669"/>
    <property type="project" value="UniProtKB-UniRule"/>
</dbReference>
<dbReference type="OrthoDB" id="2148442at2759"/>
<dbReference type="Pfam" id="PF08240">
    <property type="entry name" value="ADH_N"/>
    <property type="match status" value="1"/>
</dbReference>
<keyword evidence="9" id="KW-0859">Xylose metabolism</keyword>
<protein>
    <recommendedName>
        <fullName evidence="9">D-xylulose reductase</fullName>
        <ecNumber evidence="9">1.1.1.9</ecNumber>
    </recommendedName>
    <alternativeName>
        <fullName evidence="9">Xylitol dehydrogenase</fullName>
    </alternativeName>
</protein>
<comment type="catalytic activity">
    <reaction evidence="9">
        <text>xylitol + NAD(+) = D-xylulose + NADH + H(+)</text>
        <dbReference type="Rhea" id="RHEA:20433"/>
        <dbReference type="ChEBI" id="CHEBI:15378"/>
        <dbReference type="ChEBI" id="CHEBI:17140"/>
        <dbReference type="ChEBI" id="CHEBI:17151"/>
        <dbReference type="ChEBI" id="CHEBI:57540"/>
        <dbReference type="ChEBI" id="CHEBI:57945"/>
        <dbReference type="EC" id="1.1.1.9"/>
    </reaction>
</comment>
<dbReference type="GO" id="GO:0042732">
    <property type="term" value="P:D-xylose metabolic process"/>
    <property type="evidence" value="ECO:0007669"/>
    <property type="project" value="UniProtKB-UniRule"/>
</dbReference>
<dbReference type="FunFam" id="3.40.50.720:FF:000068">
    <property type="entry name" value="Sorbitol dehydrogenase"/>
    <property type="match status" value="1"/>
</dbReference>